<evidence type="ECO:0000313" key="2">
    <source>
        <dbReference type="Proteomes" id="UP000076532"/>
    </source>
</evidence>
<protein>
    <submittedName>
        <fullName evidence="1">Uncharacterized protein</fullName>
    </submittedName>
</protein>
<sequence>MNRIGPVIPAQFEQIKIAILRSKVEAWNGPDVLENVCGLLGLGSVRNTNYVLEASFAGLEGHMRVDLASWKELAPHIKLLLVTKPYSYDDY</sequence>
<dbReference type="EMBL" id="KV417739">
    <property type="protein sequence ID" value="KZP07835.1"/>
    <property type="molecule type" value="Genomic_DNA"/>
</dbReference>
<dbReference type="Proteomes" id="UP000076532">
    <property type="component" value="Unassembled WGS sequence"/>
</dbReference>
<name>A0A165WR93_9AGAM</name>
<gene>
    <name evidence="1" type="ORF">FIBSPDRAFT_875093</name>
</gene>
<organism evidence="1 2">
    <name type="scientific">Athelia psychrophila</name>
    <dbReference type="NCBI Taxonomy" id="1759441"/>
    <lineage>
        <taxon>Eukaryota</taxon>
        <taxon>Fungi</taxon>
        <taxon>Dikarya</taxon>
        <taxon>Basidiomycota</taxon>
        <taxon>Agaricomycotina</taxon>
        <taxon>Agaricomycetes</taxon>
        <taxon>Agaricomycetidae</taxon>
        <taxon>Atheliales</taxon>
        <taxon>Atheliaceae</taxon>
        <taxon>Athelia</taxon>
    </lineage>
</organism>
<dbReference type="AlphaFoldDB" id="A0A165WR93"/>
<proteinExistence type="predicted"/>
<accession>A0A165WR93</accession>
<evidence type="ECO:0000313" key="1">
    <source>
        <dbReference type="EMBL" id="KZP07835.1"/>
    </source>
</evidence>
<keyword evidence="2" id="KW-1185">Reference proteome</keyword>
<reference evidence="1 2" key="1">
    <citation type="journal article" date="2016" name="Mol. Biol. Evol.">
        <title>Comparative Genomics of Early-Diverging Mushroom-Forming Fungi Provides Insights into the Origins of Lignocellulose Decay Capabilities.</title>
        <authorList>
            <person name="Nagy L.G."/>
            <person name="Riley R."/>
            <person name="Tritt A."/>
            <person name="Adam C."/>
            <person name="Daum C."/>
            <person name="Floudas D."/>
            <person name="Sun H."/>
            <person name="Yadav J.S."/>
            <person name="Pangilinan J."/>
            <person name="Larsson K.H."/>
            <person name="Matsuura K."/>
            <person name="Barry K."/>
            <person name="Labutti K."/>
            <person name="Kuo R."/>
            <person name="Ohm R.A."/>
            <person name="Bhattacharya S.S."/>
            <person name="Shirouzu T."/>
            <person name="Yoshinaga Y."/>
            <person name="Martin F.M."/>
            <person name="Grigoriev I.V."/>
            <person name="Hibbett D.S."/>
        </authorList>
    </citation>
    <scope>NUCLEOTIDE SEQUENCE [LARGE SCALE GENOMIC DNA]</scope>
    <source>
        <strain evidence="1 2">CBS 109695</strain>
    </source>
</reference>